<dbReference type="Gene3D" id="3.30.160.60">
    <property type="entry name" value="Classic Zinc Finger"/>
    <property type="match status" value="1"/>
</dbReference>
<protein>
    <recommendedName>
        <fullName evidence="2">BZIP domain-containing protein</fullName>
    </recommendedName>
</protein>
<evidence type="ECO:0000313" key="3">
    <source>
        <dbReference type="EMBL" id="ORE17108.1"/>
    </source>
</evidence>
<organism evidence="3 4">
    <name type="scientific">Rhizopus microsporus</name>
    <dbReference type="NCBI Taxonomy" id="58291"/>
    <lineage>
        <taxon>Eukaryota</taxon>
        <taxon>Fungi</taxon>
        <taxon>Fungi incertae sedis</taxon>
        <taxon>Mucoromycota</taxon>
        <taxon>Mucoromycotina</taxon>
        <taxon>Mucoromycetes</taxon>
        <taxon>Mucorales</taxon>
        <taxon>Mucorineae</taxon>
        <taxon>Rhizopodaceae</taxon>
        <taxon>Rhizopus</taxon>
    </lineage>
</organism>
<dbReference type="EMBL" id="KV921365">
    <property type="protein sequence ID" value="ORE17108.1"/>
    <property type="molecule type" value="Genomic_DNA"/>
</dbReference>
<feature type="coiled-coil region" evidence="1">
    <location>
        <begin position="130"/>
        <end position="171"/>
    </location>
</feature>
<dbReference type="Pfam" id="PF00170">
    <property type="entry name" value="bZIP_1"/>
    <property type="match status" value="1"/>
</dbReference>
<dbReference type="SUPFAM" id="SSF57959">
    <property type="entry name" value="Leucine zipper domain"/>
    <property type="match status" value="1"/>
</dbReference>
<feature type="domain" description="BZIP" evidence="2">
    <location>
        <begin position="118"/>
        <end position="168"/>
    </location>
</feature>
<dbReference type="SMART" id="SM00338">
    <property type="entry name" value="BRLZ"/>
    <property type="match status" value="1"/>
</dbReference>
<proteinExistence type="predicted"/>
<dbReference type="AlphaFoldDB" id="A0A0A1NJY4"/>
<evidence type="ECO:0000256" key="1">
    <source>
        <dbReference type="SAM" id="Coils"/>
    </source>
</evidence>
<reference evidence="3 4" key="1">
    <citation type="journal article" date="2016" name="Proc. Natl. Acad. Sci. U.S.A.">
        <title>Lipid metabolic changes in an early divergent fungus govern the establishment of a mutualistic symbiosis with endobacteria.</title>
        <authorList>
            <person name="Lastovetsky O.A."/>
            <person name="Gaspar M.L."/>
            <person name="Mondo S.J."/>
            <person name="LaButti K.M."/>
            <person name="Sandor L."/>
            <person name="Grigoriev I.V."/>
            <person name="Henry S.A."/>
            <person name="Pawlowska T.E."/>
        </authorList>
    </citation>
    <scope>NUCLEOTIDE SEQUENCE [LARGE SCALE GENOMIC DNA]</scope>
    <source>
        <strain evidence="3 4">ATCC 11559</strain>
    </source>
</reference>
<keyword evidence="1" id="KW-0175">Coiled coil</keyword>
<evidence type="ECO:0000313" key="4">
    <source>
        <dbReference type="Proteomes" id="UP000242381"/>
    </source>
</evidence>
<name>A0A0A1NJY4_RHIZD</name>
<accession>A0A0A1NJY4</accession>
<dbReference type="GO" id="GO:0003700">
    <property type="term" value="F:DNA-binding transcription factor activity"/>
    <property type="evidence" value="ECO:0007669"/>
    <property type="project" value="InterPro"/>
</dbReference>
<dbReference type="PROSITE" id="PS00036">
    <property type="entry name" value="BZIP_BASIC"/>
    <property type="match status" value="1"/>
</dbReference>
<dbReference type="InterPro" id="IPR004827">
    <property type="entry name" value="bZIP"/>
</dbReference>
<evidence type="ECO:0000259" key="2">
    <source>
        <dbReference type="PROSITE" id="PS50217"/>
    </source>
</evidence>
<dbReference type="VEuPathDB" id="FungiDB:BCV72DRAFT_18226"/>
<gene>
    <name evidence="3" type="ORF">BCV71DRAFT_265081</name>
</gene>
<dbReference type="PROSITE" id="PS50217">
    <property type="entry name" value="BZIP"/>
    <property type="match status" value="1"/>
</dbReference>
<dbReference type="InterPro" id="IPR046347">
    <property type="entry name" value="bZIP_sf"/>
</dbReference>
<sequence>MNSNNIKLTWGLNAKDLDAWLENDLRYSDKDILIRSIIKQHDNKELLKERIQKLLLTNVDLKNNPPDAVIKLLLSLKTQPPPQQHKTIPITLPSLNELPLNINHHKKPTNEPLDVIIKRQRNTDAARRSRLRKAIKMEALEKKVRELKTENEELKIRAAVLESKVHHISEKEQRNRQRVLELEAQLASVHQQLLNQVKCEK</sequence>
<dbReference type="CDD" id="cd12193">
    <property type="entry name" value="bZIP_GCN4"/>
    <property type="match status" value="1"/>
</dbReference>
<dbReference type="Proteomes" id="UP000242381">
    <property type="component" value="Unassembled WGS sequence"/>
</dbReference>